<evidence type="ECO:0000256" key="10">
    <source>
        <dbReference type="ARBA" id="ARBA00047558"/>
    </source>
</evidence>
<dbReference type="Gene3D" id="1.10.510.10">
    <property type="entry name" value="Transferase(Phosphotransferase) domain 1"/>
    <property type="match status" value="1"/>
</dbReference>
<dbReference type="GO" id="GO:0005509">
    <property type="term" value="F:calcium ion binding"/>
    <property type="evidence" value="ECO:0007669"/>
    <property type="project" value="InterPro"/>
</dbReference>
<dbReference type="InParanoid" id="A0A6I9TMF0"/>
<dbReference type="InterPro" id="IPR049883">
    <property type="entry name" value="NOTCH1_EGF-like"/>
</dbReference>
<evidence type="ECO:0000313" key="15">
    <source>
        <dbReference type="Proteomes" id="UP000504604"/>
    </source>
</evidence>
<dbReference type="GO" id="GO:0005524">
    <property type="term" value="F:ATP binding"/>
    <property type="evidence" value="ECO:0007669"/>
    <property type="project" value="UniProtKB-KW"/>
</dbReference>
<dbReference type="FunFam" id="1.10.510.10:FF:000084">
    <property type="entry name" value="Wall-associated receptor kinase 2"/>
    <property type="match status" value="1"/>
</dbReference>
<gene>
    <name evidence="16" type="primary">LOC105167540</name>
</gene>
<reference evidence="16" key="1">
    <citation type="submission" date="2025-08" db="UniProtKB">
        <authorList>
            <consortium name="RefSeq"/>
        </authorList>
    </citation>
    <scope>IDENTIFICATION</scope>
</reference>
<organism evidence="15 16">
    <name type="scientific">Sesamum indicum</name>
    <name type="common">Oriental sesame</name>
    <name type="synonym">Sesamum orientale</name>
    <dbReference type="NCBI Taxonomy" id="4182"/>
    <lineage>
        <taxon>Eukaryota</taxon>
        <taxon>Viridiplantae</taxon>
        <taxon>Streptophyta</taxon>
        <taxon>Embryophyta</taxon>
        <taxon>Tracheophyta</taxon>
        <taxon>Spermatophyta</taxon>
        <taxon>Magnoliopsida</taxon>
        <taxon>eudicotyledons</taxon>
        <taxon>Gunneridae</taxon>
        <taxon>Pentapetalae</taxon>
        <taxon>asterids</taxon>
        <taxon>lamiids</taxon>
        <taxon>Lamiales</taxon>
        <taxon>Pedaliaceae</taxon>
        <taxon>Sesamum</taxon>
    </lineage>
</organism>
<dbReference type="Gene3D" id="3.30.200.20">
    <property type="entry name" value="Phosphorylase Kinase, domain 1"/>
    <property type="match status" value="1"/>
</dbReference>
<feature type="signal peptide" evidence="13">
    <location>
        <begin position="1"/>
        <end position="31"/>
    </location>
</feature>
<evidence type="ECO:0000256" key="1">
    <source>
        <dbReference type="ARBA" id="ARBA00004479"/>
    </source>
</evidence>
<evidence type="ECO:0000256" key="9">
    <source>
        <dbReference type="ARBA" id="ARBA00023180"/>
    </source>
</evidence>
<dbReference type="InterPro" id="IPR045274">
    <property type="entry name" value="WAK-like"/>
</dbReference>
<dbReference type="InterPro" id="IPR025287">
    <property type="entry name" value="WAK_GUB"/>
</dbReference>
<dbReference type="GeneID" id="105167540"/>
<evidence type="ECO:0000256" key="11">
    <source>
        <dbReference type="ARBA" id="ARBA00047951"/>
    </source>
</evidence>
<dbReference type="InterPro" id="IPR018097">
    <property type="entry name" value="EGF_Ca-bd_CS"/>
</dbReference>
<dbReference type="OrthoDB" id="4062651at2759"/>
<keyword evidence="4 13" id="KW-0732">Signal</keyword>
<dbReference type="Gramene" id="SIN_1019568.t">
    <property type="protein sequence ID" value="SIN_1019568.t"/>
    <property type="gene ID" value="SIN_1019568"/>
</dbReference>
<dbReference type="GO" id="GO:0005886">
    <property type="term" value="C:plasma membrane"/>
    <property type="evidence" value="ECO:0007669"/>
    <property type="project" value="TreeGrafter"/>
</dbReference>
<dbReference type="KEGG" id="sind:105167540"/>
<keyword evidence="5" id="KW-0547">Nucleotide-binding</keyword>
<accession>A0A6I9TMF0</accession>
<dbReference type="PANTHER" id="PTHR27005:SF353">
    <property type="entry name" value="WALL-ASSOCIATED RECEPTOR KINASE-LIKE 22"/>
    <property type="match status" value="1"/>
</dbReference>
<dbReference type="Pfam" id="PF07645">
    <property type="entry name" value="EGF_CA"/>
    <property type="match status" value="1"/>
</dbReference>
<feature type="domain" description="Protein kinase" evidence="14">
    <location>
        <begin position="408"/>
        <end position="680"/>
    </location>
</feature>
<dbReference type="GO" id="GO:0007166">
    <property type="term" value="P:cell surface receptor signaling pathway"/>
    <property type="evidence" value="ECO:0007669"/>
    <property type="project" value="InterPro"/>
</dbReference>
<evidence type="ECO:0000256" key="5">
    <source>
        <dbReference type="ARBA" id="ARBA00022741"/>
    </source>
</evidence>
<dbReference type="PROSITE" id="PS50011">
    <property type="entry name" value="PROTEIN_KINASE_DOM"/>
    <property type="match status" value="1"/>
</dbReference>
<dbReference type="InterPro" id="IPR011009">
    <property type="entry name" value="Kinase-like_dom_sf"/>
</dbReference>
<evidence type="ECO:0000256" key="6">
    <source>
        <dbReference type="ARBA" id="ARBA00022777"/>
    </source>
</evidence>
<dbReference type="FunFam" id="3.30.200.20:FF:001380">
    <property type="entry name" value="Protein kinase superfamily protein"/>
    <property type="match status" value="1"/>
</dbReference>
<evidence type="ECO:0000256" key="7">
    <source>
        <dbReference type="ARBA" id="ARBA00022840"/>
    </source>
</evidence>
<keyword evidence="2" id="KW-0723">Serine/threonine-protein kinase</keyword>
<dbReference type="PANTHER" id="PTHR27005">
    <property type="entry name" value="WALL-ASSOCIATED RECEPTOR KINASE-LIKE 21"/>
    <property type="match status" value="1"/>
</dbReference>
<dbReference type="AlphaFoldDB" id="A0A6I9TMF0"/>
<keyword evidence="12" id="KW-1133">Transmembrane helix</keyword>
<evidence type="ECO:0000259" key="14">
    <source>
        <dbReference type="PROSITE" id="PS50011"/>
    </source>
</evidence>
<dbReference type="CDD" id="cd14066">
    <property type="entry name" value="STKc_IRAK"/>
    <property type="match status" value="1"/>
</dbReference>
<dbReference type="InterPro" id="IPR008271">
    <property type="entry name" value="Ser/Thr_kinase_AS"/>
</dbReference>
<keyword evidence="12" id="KW-0812">Transmembrane</keyword>
<dbReference type="Pfam" id="PF00069">
    <property type="entry name" value="Pkinase"/>
    <property type="match status" value="1"/>
</dbReference>
<keyword evidence="16" id="KW-0675">Receptor</keyword>
<evidence type="ECO:0000256" key="13">
    <source>
        <dbReference type="SAM" id="SignalP"/>
    </source>
</evidence>
<comment type="catalytic activity">
    <reaction evidence="10">
        <text>L-seryl-[protein] + ATP = O-phospho-L-seryl-[protein] + ADP + H(+)</text>
        <dbReference type="Rhea" id="RHEA:17989"/>
        <dbReference type="Rhea" id="RHEA-COMP:9863"/>
        <dbReference type="Rhea" id="RHEA-COMP:11604"/>
        <dbReference type="ChEBI" id="CHEBI:15378"/>
        <dbReference type="ChEBI" id="CHEBI:29999"/>
        <dbReference type="ChEBI" id="CHEBI:30616"/>
        <dbReference type="ChEBI" id="CHEBI:83421"/>
        <dbReference type="ChEBI" id="CHEBI:456216"/>
    </reaction>
</comment>
<dbReference type="Gene3D" id="2.90.20.10">
    <property type="entry name" value="Plasmodium vivax P25 domain"/>
    <property type="match status" value="1"/>
</dbReference>
<comment type="subcellular location">
    <subcellularLocation>
        <location evidence="1">Membrane</location>
        <topology evidence="1">Single-pass type I membrane protein</topology>
    </subcellularLocation>
</comment>
<sequence length="723" mass="81205">MEAGYHHFLNAFFLIIICTLSIFLQSHITEAAVPKGMQSAAVDHCQRKCGSSKIPYPFGMSKGCYLDQTFEVRCNHSTGSASLAWLDWQVDSISISTHTLRRKDFVVSALPQIAKPGETWKTSLPIFPLNNHYSISHTRNTFVALGCDIYVYIVDNETREFQGGCASLCRSPLVPSWSCSGLNCCQINLPKDLTALTLWIETMNTLTKDPCRFFTFIEKDFLRLSNIKFSACNQSYVVPVIYEWAVGNTSCHKATDYVCGKNTECIDYSPVKGYRCKCSSGYRGNPYHPHGCQDIDECANQKDNECPTKHRCFNVEGGFFCLPSRRHMFAELFPIGTGLAVGLVILVSIGIWTWRKLKKIKKKKMKNKYFKRNGGLRLQQQRSPAGGSVLLELTLFRIEELEKATDKFSQSRILGKGGLGTVYKGMLSDGRIIAVKKANIIDNGDQVGQFINEVLILSQINYRHIVKLLGCCLEAEVPLLVYEYVSNGTLADHLHNEPNSSSFSWKNRLRIAAEVAGALAYLHSCASTAIFHRDIKSSNILLDENYKAVLSDFGLSRSVSIDKTHLTTFVGGTFGYLDPEYFRSGQLNDKSDVYAFGVVLAEILTGQKAISSVKDDQGLALRFRSAVKENCLFEILEQVVVYEGEKEEILAVAQLAKRCLKINARKRPSMKEVAAELEQLRKKKEVPAYQESFQDEYRAMSENCYSFGIDSQAEGEQTMFRMD</sequence>
<evidence type="ECO:0000313" key="16">
    <source>
        <dbReference type="RefSeq" id="XP_011085614.1"/>
    </source>
</evidence>
<protein>
    <submittedName>
        <fullName evidence="16">Wall-associated receptor kinase 2</fullName>
    </submittedName>
</protein>
<comment type="catalytic activity">
    <reaction evidence="11">
        <text>L-threonyl-[protein] + ATP = O-phospho-L-threonyl-[protein] + ADP + H(+)</text>
        <dbReference type="Rhea" id="RHEA:46608"/>
        <dbReference type="Rhea" id="RHEA-COMP:11060"/>
        <dbReference type="Rhea" id="RHEA-COMP:11605"/>
        <dbReference type="ChEBI" id="CHEBI:15378"/>
        <dbReference type="ChEBI" id="CHEBI:30013"/>
        <dbReference type="ChEBI" id="CHEBI:30616"/>
        <dbReference type="ChEBI" id="CHEBI:61977"/>
        <dbReference type="ChEBI" id="CHEBI:456216"/>
    </reaction>
</comment>
<keyword evidence="6 16" id="KW-0418">Kinase</keyword>
<dbReference type="RefSeq" id="XP_011085614.1">
    <property type="nucleotide sequence ID" value="XM_011087312.2"/>
</dbReference>
<dbReference type="InterPro" id="IPR000719">
    <property type="entry name" value="Prot_kinase_dom"/>
</dbReference>
<keyword evidence="9" id="KW-0325">Glycoprotein</keyword>
<dbReference type="PROSITE" id="PS01187">
    <property type="entry name" value="EGF_CA"/>
    <property type="match status" value="1"/>
</dbReference>
<feature type="transmembrane region" description="Helical" evidence="12">
    <location>
        <begin position="332"/>
        <end position="354"/>
    </location>
</feature>
<name>A0A6I9TMF0_SESIN</name>
<keyword evidence="8" id="KW-1015">Disulfide bond</keyword>
<dbReference type="SMR" id="A0A6I9TMF0"/>
<keyword evidence="15" id="KW-1185">Reference proteome</keyword>
<keyword evidence="12" id="KW-0472">Membrane</keyword>
<dbReference type="CDD" id="cd00054">
    <property type="entry name" value="EGF_CA"/>
    <property type="match status" value="1"/>
</dbReference>
<dbReference type="PROSITE" id="PS00108">
    <property type="entry name" value="PROTEIN_KINASE_ST"/>
    <property type="match status" value="1"/>
</dbReference>
<dbReference type="SUPFAM" id="SSF56112">
    <property type="entry name" value="Protein kinase-like (PK-like)"/>
    <property type="match status" value="1"/>
</dbReference>
<feature type="chain" id="PRO_5026956586" evidence="13">
    <location>
        <begin position="32"/>
        <end position="723"/>
    </location>
</feature>
<evidence type="ECO:0000256" key="2">
    <source>
        <dbReference type="ARBA" id="ARBA00022527"/>
    </source>
</evidence>
<evidence type="ECO:0000256" key="8">
    <source>
        <dbReference type="ARBA" id="ARBA00023157"/>
    </source>
</evidence>
<dbReference type="GO" id="GO:0030247">
    <property type="term" value="F:polysaccharide binding"/>
    <property type="evidence" value="ECO:0007669"/>
    <property type="project" value="InterPro"/>
</dbReference>
<dbReference type="SMART" id="SM00220">
    <property type="entry name" value="S_TKc"/>
    <property type="match status" value="1"/>
</dbReference>
<keyword evidence="3" id="KW-0808">Transferase</keyword>
<evidence type="ECO:0000256" key="4">
    <source>
        <dbReference type="ARBA" id="ARBA00022729"/>
    </source>
</evidence>
<evidence type="ECO:0000256" key="3">
    <source>
        <dbReference type="ARBA" id="ARBA00022679"/>
    </source>
</evidence>
<dbReference type="GO" id="GO:0004674">
    <property type="term" value="F:protein serine/threonine kinase activity"/>
    <property type="evidence" value="ECO:0007669"/>
    <property type="project" value="UniProtKB-KW"/>
</dbReference>
<evidence type="ECO:0000256" key="12">
    <source>
        <dbReference type="SAM" id="Phobius"/>
    </source>
</evidence>
<proteinExistence type="predicted"/>
<dbReference type="Pfam" id="PF13947">
    <property type="entry name" value="GUB_WAK_bind"/>
    <property type="match status" value="1"/>
</dbReference>
<dbReference type="Proteomes" id="UP000504604">
    <property type="component" value="Linkage group LG8"/>
</dbReference>
<keyword evidence="7" id="KW-0067">ATP-binding</keyword>